<dbReference type="PANTHER" id="PTHR22854">
    <property type="entry name" value="TRYPTOPHAN BIOSYNTHESIS PROTEIN"/>
    <property type="match status" value="1"/>
</dbReference>
<dbReference type="eggNOG" id="COG0134">
    <property type="taxonomic scope" value="Bacteria"/>
</dbReference>
<evidence type="ECO:0000256" key="6">
    <source>
        <dbReference type="ARBA" id="ARBA00022822"/>
    </source>
</evidence>
<comment type="similarity">
    <text evidence="3 9">Belongs to the TrpC family.</text>
</comment>
<dbReference type="CDD" id="cd00331">
    <property type="entry name" value="IGPS"/>
    <property type="match status" value="1"/>
</dbReference>
<dbReference type="InterPro" id="IPR013798">
    <property type="entry name" value="Indole-3-glycerol_P_synth_dom"/>
</dbReference>
<dbReference type="NCBIfam" id="NF001369">
    <property type="entry name" value="PRK00278.1-1"/>
    <property type="match status" value="1"/>
</dbReference>
<evidence type="ECO:0000256" key="7">
    <source>
        <dbReference type="ARBA" id="ARBA00023141"/>
    </source>
</evidence>
<evidence type="ECO:0000256" key="2">
    <source>
        <dbReference type="ARBA" id="ARBA00004696"/>
    </source>
</evidence>
<gene>
    <name evidence="9" type="primary">trpC</name>
    <name evidence="11" type="ordered locus">Francci3_3017</name>
</gene>
<dbReference type="PROSITE" id="PS00614">
    <property type="entry name" value="IGPS"/>
    <property type="match status" value="1"/>
</dbReference>
<dbReference type="EC" id="4.1.1.48" evidence="9"/>
<dbReference type="AlphaFoldDB" id="Q2J8L8"/>
<dbReference type="HAMAP" id="MF_00134_B">
    <property type="entry name" value="IGPS_B"/>
    <property type="match status" value="1"/>
</dbReference>
<dbReference type="GO" id="GO:0004640">
    <property type="term" value="F:phosphoribosylanthranilate isomerase activity"/>
    <property type="evidence" value="ECO:0007669"/>
    <property type="project" value="TreeGrafter"/>
</dbReference>
<protein>
    <recommendedName>
        <fullName evidence="9">Indole-3-glycerol phosphate synthase</fullName>
        <shortName evidence="9">IGPS</shortName>
        <ecNumber evidence="9">4.1.1.48</ecNumber>
    </recommendedName>
</protein>
<reference evidence="11 12" key="1">
    <citation type="journal article" date="2007" name="Genome Res.">
        <title>Genome characteristics of facultatively symbiotic Frankia sp. strains reflect host range and host plant biogeography.</title>
        <authorList>
            <person name="Normand P."/>
            <person name="Lapierre P."/>
            <person name="Tisa L.S."/>
            <person name="Gogarten J.P."/>
            <person name="Alloisio N."/>
            <person name="Bagnarol E."/>
            <person name="Bassi C.A."/>
            <person name="Berry A.M."/>
            <person name="Bickhart D.M."/>
            <person name="Choisne N."/>
            <person name="Couloux A."/>
            <person name="Cournoyer B."/>
            <person name="Cruveiller S."/>
            <person name="Daubin V."/>
            <person name="Demange N."/>
            <person name="Francino M.P."/>
            <person name="Goltsman E."/>
            <person name="Huang Y."/>
            <person name="Kopp O.R."/>
            <person name="Labarre L."/>
            <person name="Lapidus A."/>
            <person name="Lavire C."/>
            <person name="Marechal J."/>
            <person name="Martinez M."/>
            <person name="Mastronunzio J.E."/>
            <person name="Mullin B.C."/>
            <person name="Niemann J."/>
            <person name="Pujic P."/>
            <person name="Rawnsley T."/>
            <person name="Rouy Z."/>
            <person name="Schenowitz C."/>
            <person name="Sellstedt A."/>
            <person name="Tavares F."/>
            <person name="Tomkins J.P."/>
            <person name="Vallenet D."/>
            <person name="Valverde C."/>
            <person name="Wall L.G."/>
            <person name="Wang Y."/>
            <person name="Medigue C."/>
            <person name="Benson D.R."/>
        </authorList>
    </citation>
    <scope>NUCLEOTIDE SEQUENCE [LARGE SCALE GENOMIC DNA]</scope>
    <source>
        <strain evidence="12">DSM 45818 / CECT 9043 / CcI3</strain>
    </source>
</reference>
<keyword evidence="7 9" id="KW-0057">Aromatic amino acid biosynthesis</keyword>
<keyword evidence="6 9" id="KW-0822">Tryptophan biosynthesis</keyword>
<sequence length="317" mass="33945">MGAFGPLPDSSRESQLCGVVDRSRMWGGRAHRACLAYHRRHDRDSRERGAMSVLTEILDGVGIDLAAREQQTSLADLKRRVERVPDPKDALAVFRDSRVSVIAEVKRRSPSKGELATITDPAALATEYEAAGAAAVSVLTEQRRFSGSLADLDAVRRAVDVPLLRKDFIVSPYQVFEARAHGADIVLLIVAALDQPRLVGLRERIESLGMTALVEVHDEAEMVRALDAGAQLVGVNARDLHTLKIDRSTFARLAPMVPPEVLAVAESGIRGPHDLLAYAAAGADVVLVGEAAVTGDPRQTVADLVAAGAHPAARVGR</sequence>
<dbReference type="SUPFAM" id="SSF51366">
    <property type="entry name" value="Ribulose-phoshate binding barrel"/>
    <property type="match status" value="1"/>
</dbReference>
<dbReference type="Pfam" id="PF00218">
    <property type="entry name" value="IGPS"/>
    <property type="match status" value="1"/>
</dbReference>
<accession>Q2J8L8</accession>
<keyword evidence="12" id="KW-1185">Reference proteome</keyword>
<evidence type="ECO:0000313" key="12">
    <source>
        <dbReference type="Proteomes" id="UP000001937"/>
    </source>
</evidence>
<dbReference type="EMBL" id="CP000249">
    <property type="protein sequence ID" value="ABD12374.1"/>
    <property type="molecule type" value="Genomic_DNA"/>
</dbReference>
<dbReference type="PhylomeDB" id="Q2J8L8"/>
<comment type="catalytic activity">
    <reaction evidence="1 9">
        <text>1-(2-carboxyphenylamino)-1-deoxy-D-ribulose 5-phosphate + H(+) = (1S,2R)-1-C-(indol-3-yl)glycerol 3-phosphate + CO2 + H2O</text>
        <dbReference type="Rhea" id="RHEA:23476"/>
        <dbReference type="ChEBI" id="CHEBI:15377"/>
        <dbReference type="ChEBI" id="CHEBI:15378"/>
        <dbReference type="ChEBI" id="CHEBI:16526"/>
        <dbReference type="ChEBI" id="CHEBI:58613"/>
        <dbReference type="ChEBI" id="CHEBI:58866"/>
        <dbReference type="EC" id="4.1.1.48"/>
    </reaction>
</comment>
<dbReference type="NCBIfam" id="NF001377">
    <property type="entry name" value="PRK00278.2-4"/>
    <property type="match status" value="1"/>
</dbReference>
<dbReference type="InterPro" id="IPR013785">
    <property type="entry name" value="Aldolase_TIM"/>
</dbReference>
<evidence type="ECO:0000259" key="10">
    <source>
        <dbReference type="Pfam" id="PF00218"/>
    </source>
</evidence>
<dbReference type="PANTHER" id="PTHR22854:SF2">
    <property type="entry name" value="INDOLE-3-GLYCEROL-PHOSPHATE SYNTHASE"/>
    <property type="match status" value="1"/>
</dbReference>
<proteinExistence type="inferred from homology"/>
<evidence type="ECO:0000256" key="8">
    <source>
        <dbReference type="ARBA" id="ARBA00023239"/>
    </source>
</evidence>
<dbReference type="GO" id="GO:0000162">
    <property type="term" value="P:L-tryptophan biosynthetic process"/>
    <property type="evidence" value="ECO:0007669"/>
    <property type="project" value="UniProtKB-UniRule"/>
</dbReference>
<dbReference type="KEGG" id="fra:Francci3_3017"/>
<organism evidence="11 12">
    <name type="scientific">Frankia casuarinae (strain DSM 45818 / CECT 9043 / HFP020203 / CcI3)</name>
    <dbReference type="NCBI Taxonomy" id="106370"/>
    <lineage>
        <taxon>Bacteria</taxon>
        <taxon>Bacillati</taxon>
        <taxon>Actinomycetota</taxon>
        <taxon>Actinomycetes</taxon>
        <taxon>Frankiales</taxon>
        <taxon>Frankiaceae</taxon>
        <taxon>Frankia</taxon>
    </lineage>
</organism>
<keyword evidence="5 9" id="KW-0210">Decarboxylase</keyword>
<evidence type="ECO:0000256" key="1">
    <source>
        <dbReference type="ARBA" id="ARBA00001633"/>
    </source>
</evidence>
<dbReference type="Gene3D" id="3.20.20.70">
    <property type="entry name" value="Aldolase class I"/>
    <property type="match status" value="1"/>
</dbReference>
<keyword evidence="8 9" id="KW-0456">Lyase</keyword>
<dbReference type="Proteomes" id="UP000001937">
    <property type="component" value="Chromosome"/>
</dbReference>
<evidence type="ECO:0000256" key="9">
    <source>
        <dbReference type="HAMAP-Rule" id="MF_00134"/>
    </source>
</evidence>
<name>Q2J8L8_FRACC</name>
<dbReference type="HOGENOM" id="CLU_034247_0_0_11"/>
<dbReference type="InterPro" id="IPR001468">
    <property type="entry name" value="Indole-3-GlycerolPSynthase_CS"/>
</dbReference>
<dbReference type="InterPro" id="IPR045186">
    <property type="entry name" value="Indole-3-glycerol_P_synth"/>
</dbReference>
<evidence type="ECO:0000256" key="3">
    <source>
        <dbReference type="ARBA" id="ARBA00008737"/>
    </source>
</evidence>
<feature type="domain" description="Indole-3-glycerol phosphate synthase" evidence="10">
    <location>
        <begin position="55"/>
        <end position="301"/>
    </location>
</feature>
<dbReference type="FunFam" id="3.20.20.70:FF:000024">
    <property type="entry name" value="Indole-3-glycerol phosphate synthase"/>
    <property type="match status" value="1"/>
</dbReference>
<dbReference type="InterPro" id="IPR011060">
    <property type="entry name" value="RibuloseP-bd_barrel"/>
</dbReference>
<comment type="pathway">
    <text evidence="2 9">Amino-acid biosynthesis; L-tryptophan biosynthesis; L-tryptophan from chorismate: step 4/5.</text>
</comment>
<keyword evidence="4 9" id="KW-0028">Amino-acid biosynthesis</keyword>
<evidence type="ECO:0000256" key="4">
    <source>
        <dbReference type="ARBA" id="ARBA00022605"/>
    </source>
</evidence>
<dbReference type="GO" id="GO:0004425">
    <property type="term" value="F:indole-3-glycerol-phosphate synthase activity"/>
    <property type="evidence" value="ECO:0007669"/>
    <property type="project" value="UniProtKB-UniRule"/>
</dbReference>
<dbReference type="STRING" id="106370.Francci3_3017"/>
<dbReference type="UniPathway" id="UPA00035">
    <property type="reaction ID" value="UER00043"/>
</dbReference>
<evidence type="ECO:0000256" key="5">
    <source>
        <dbReference type="ARBA" id="ARBA00022793"/>
    </source>
</evidence>
<evidence type="ECO:0000313" key="11">
    <source>
        <dbReference type="EMBL" id="ABD12374.1"/>
    </source>
</evidence>